<proteinExistence type="predicted"/>
<evidence type="ECO:0000256" key="5">
    <source>
        <dbReference type="ARBA" id="ARBA00023033"/>
    </source>
</evidence>
<dbReference type="PANTHER" id="PTHR43872">
    <property type="entry name" value="MONOOXYGENASE, PUTATIVE (AFU_ORTHOLOGUE AFUA_8G02570)-RELATED"/>
    <property type="match status" value="1"/>
</dbReference>
<dbReference type="EMBL" id="UINC01141313">
    <property type="protein sequence ID" value="SVD28974.1"/>
    <property type="molecule type" value="Genomic_DNA"/>
</dbReference>
<feature type="non-terminal residue" evidence="6">
    <location>
        <position position="296"/>
    </location>
</feature>
<dbReference type="InterPro" id="IPR020946">
    <property type="entry name" value="Flavin_mOase-like"/>
</dbReference>
<dbReference type="InterPro" id="IPR051820">
    <property type="entry name" value="FAD-binding_MO"/>
</dbReference>
<dbReference type="SUPFAM" id="SSF51905">
    <property type="entry name" value="FAD/NAD(P)-binding domain"/>
    <property type="match status" value="1"/>
</dbReference>
<gene>
    <name evidence="6" type="ORF">METZ01_LOCUS381828</name>
</gene>
<protein>
    <submittedName>
        <fullName evidence="6">Uncharacterized protein</fullName>
    </submittedName>
</protein>
<dbReference type="Pfam" id="PF00743">
    <property type="entry name" value="FMO-like"/>
    <property type="match status" value="1"/>
</dbReference>
<name>A0A382U3S3_9ZZZZ</name>
<dbReference type="AlphaFoldDB" id="A0A382U3S3"/>
<keyword evidence="3" id="KW-0274">FAD</keyword>
<evidence type="ECO:0000256" key="1">
    <source>
        <dbReference type="ARBA" id="ARBA00001974"/>
    </source>
</evidence>
<reference evidence="6" key="1">
    <citation type="submission" date="2018-05" db="EMBL/GenBank/DDBJ databases">
        <authorList>
            <person name="Lanie J.A."/>
            <person name="Ng W.-L."/>
            <person name="Kazmierczak K.M."/>
            <person name="Andrzejewski T.M."/>
            <person name="Davidsen T.M."/>
            <person name="Wayne K.J."/>
            <person name="Tettelin H."/>
            <person name="Glass J.I."/>
            <person name="Rusch D."/>
            <person name="Podicherti R."/>
            <person name="Tsui H.-C.T."/>
            <person name="Winkler M.E."/>
        </authorList>
    </citation>
    <scope>NUCLEOTIDE SEQUENCE</scope>
</reference>
<organism evidence="6">
    <name type="scientific">marine metagenome</name>
    <dbReference type="NCBI Taxonomy" id="408172"/>
    <lineage>
        <taxon>unclassified sequences</taxon>
        <taxon>metagenomes</taxon>
        <taxon>ecological metagenomes</taxon>
    </lineage>
</organism>
<keyword evidence="5" id="KW-0503">Monooxygenase</keyword>
<keyword evidence="4" id="KW-0560">Oxidoreductase</keyword>
<feature type="non-terminal residue" evidence="6">
    <location>
        <position position="1"/>
    </location>
</feature>
<dbReference type="GO" id="GO:0050660">
    <property type="term" value="F:flavin adenine dinucleotide binding"/>
    <property type="evidence" value="ECO:0007669"/>
    <property type="project" value="InterPro"/>
</dbReference>
<comment type="cofactor">
    <cofactor evidence="1">
        <name>FAD</name>
        <dbReference type="ChEBI" id="CHEBI:57692"/>
    </cofactor>
</comment>
<dbReference type="Gene3D" id="3.50.50.60">
    <property type="entry name" value="FAD/NAD(P)-binding domain"/>
    <property type="match status" value="1"/>
</dbReference>
<keyword evidence="2" id="KW-0285">Flavoprotein</keyword>
<evidence type="ECO:0000256" key="3">
    <source>
        <dbReference type="ARBA" id="ARBA00022827"/>
    </source>
</evidence>
<dbReference type="PANTHER" id="PTHR43872:SF1">
    <property type="entry name" value="MONOOXYGENASE, PUTATIVE (AFU_ORTHOLOGUE AFUA_8G02570)-RELATED"/>
    <property type="match status" value="1"/>
</dbReference>
<accession>A0A382U3S3</accession>
<evidence type="ECO:0000256" key="4">
    <source>
        <dbReference type="ARBA" id="ARBA00023002"/>
    </source>
</evidence>
<sequence length="296" mass="33695">ILKYLKQTSAEHNIDEHIRYSHLVQSASWCSENACWIVKAKNGENDETVSIRSGFLLVCSGYYDYKKGYTPVFKGSEKFQGTILHPQHWPQDTNYHNKKIIVIGSGATAVTLIPEMAKDAEHVIMLQRSPTYMVALPSTDWIANLLYKVLPAKLAYAITRWKNILFHHFIYGRSRTAPKKVKQGLLKLARKELGPDCDFNTNFVPNYNPWDQRLCVVPDADFFHAVRDKRASVLTDQIHTFTEKGIMLKSGKELEADIIVTATGFELCVLGNIEFDIDGKSADFSKTFVYKSMMFS</sequence>
<dbReference type="InterPro" id="IPR036188">
    <property type="entry name" value="FAD/NAD-bd_sf"/>
</dbReference>
<dbReference type="GO" id="GO:0004499">
    <property type="term" value="F:N,N-dimethylaniline monooxygenase activity"/>
    <property type="evidence" value="ECO:0007669"/>
    <property type="project" value="InterPro"/>
</dbReference>
<dbReference type="GO" id="GO:0050661">
    <property type="term" value="F:NADP binding"/>
    <property type="evidence" value="ECO:0007669"/>
    <property type="project" value="InterPro"/>
</dbReference>
<evidence type="ECO:0000256" key="2">
    <source>
        <dbReference type="ARBA" id="ARBA00022630"/>
    </source>
</evidence>
<evidence type="ECO:0000313" key="6">
    <source>
        <dbReference type="EMBL" id="SVD28974.1"/>
    </source>
</evidence>